<comment type="caution">
    <text evidence="2">The sequence shown here is derived from an EMBL/GenBank/DDBJ whole genome shotgun (WGS) entry which is preliminary data.</text>
</comment>
<evidence type="ECO:0000256" key="1">
    <source>
        <dbReference type="SAM" id="SignalP"/>
    </source>
</evidence>
<accession>A0AAP0N6L9</accession>
<evidence type="ECO:0000313" key="2">
    <source>
        <dbReference type="EMBL" id="KAK9267498.1"/>
    </source>
</evidence>
<dbReference type="PANTHER" id="PTHR36806">
    <property type="entry name" value="ADENINE PHOSPHORIBOSYLTRANSFERASE"/>
    <property type="match status" value="1"/>
</dbReference>
<protein>
    <submittedName>
        <fullName evidence="2">Uncharacterized protein</fullName>
    </submittedName>
</protein>
<gene>
    <name evidence="2" type="ORF">L1049_009926</name>
</gene>
<dbReference type="EMBL" id="JBBPBK010000016">
    <property type="protein sequence ID" value="KAK9267498.1"/>
    <property type="molecule type" value="Genomic_DNA"/>
</dbReference>
<feature type="signal peptide" evidence="1">
    <location>
        <begin position="1"/>
        <end position="28"/>
    </location>
</feature>
<organism evidence="2 3">
    <name type="scientific">Liquidambar formosana</name>
    <name type="common">Formosan gum</name>
    <dbReference type="NCBI Taxonomy" id="63359"/>
    <lineage>
        <taxon>Eukaryota</taxon>
        <taxon>Viridiplantae</taxon>
        <taxon>Streptophyta</taxon>
        <taxon>Embryophyta</taxon>
        <taxon>Tracheophyta</taxon>
        <taxon>Spermatophyta</taxon>
        <taxon>Magnoliopsida</taxon>
        <taxon>eudicotyledons</taxon>
        <taxon>Gunneridae</taxon>
        <taxon>Pentapetalae</taxon>
        <taxon>Saxifragales</taxon>
        <taxon>Altingiaceae</taxon>
        <taxon>Liquidambar</taxon>
    </lineage>
</organism>
<proteinExistence type="predicted"/>
<dbReference type="Proteomes" id="UP001415857">
    <property type="component" value="Unassembled WGS sequence"/>
</dbReference>
<sequence>MATNGPPSPALLFLFLFLLLTKPPPSASFSISQCRTLVSLSHSLMLRVANLRASRGDLAGSERARSIAEKLERGLGIGFWGAMWSMGWDYVRNYSWRDMPSMELFGAVSDMNGLLRSLSEFTRMESDEQRVAWVKRNYQNVLRVSTSILRRLLQVFRHSGPLREVVETVSKEVVEGGLLWDCLELGSNDLKGLIQIFKDVALQLSSTYADRGDL</sequence>
<name>A0AAP0N6L9_LIQFO</name>
<evidence type="ECO:0000313" key="3">
    <source>
        <dbReference type="Proteomes" id="UP001415857"/>
    </source>
</evidence>
<feature type="chain" id="PRO_5042812971" evidence="1">
    <location>
        <begin position="29"/>
        <end position="214"/>
    </location>
</feature>
<dbReference type="AlphaFoldDB" id="A0AAP0N6L9"/>
<keyword evidence="3" id="KW-1185">Reference proteome</keyword>
<keyword evidence="1" id="KW-0732">Signal</keyword>
<reference evidence="2 3" key="1">
    <citation type="journal article" date="2024" name="Plant J.">
        <title>Genome sequences and population genomics reveal climatic adaptation and genomic divergence between two closely related sweetgum species.</title>
        <authorList>
            <person name="Xu W.Q."/>
            <person name="Ren C.Q."/>
            <person name="Zhang X.Y."/>
            <person name="Comes H.P."/>
            <person name="Liu X.H."/>
            <person name="Li Y.G."/>
            <person name="Kettle C.J."/>
            <person name="Jalonen R."/>
            <person name="Gaisberger H."/>
            <person name="Ma Y.Z."/>
            <person name="Qiu Y.X."/>
        </authorList>
    </citation>
    <scope>NUCLEOTIDE SEQUENCE [LARGE SCALE GENOMIC DNA]</scope>
    <source>
        <strain evidence="2">Hangzhou</strain>
    </source>
</reference>